<gene>
    <name evidence="2" type="ORF">D9619_002295</name>
</gene>
<dbReference type="InterPro" id="IPR043708">
    <property type="entry name" value="DUF5648"/>
</dbReference>
<proteinExistence type="predicted"/>
<feature type="domain" description="DUF5648" evidence="1">
    <location>
        <begin position="33"/>
        <end position="162"/>
    </location>
</feature>
<comment type="caution">
    <text evidence="2">The sequence shown here is derived from an EMBL/GenBank/DDBJ whole genome shotgun (WGS) entry which is preliminary data.</text>
</comment>
<evidence type="ECO:0000259" key="1">
    <source>
        <dbReference type="Pfam" id="PF18885"/>
    </source>
</evidence>
<evidence type="ECO:0000313" key="3">
    <source>
        <dbReference type="Proteomes" id="UP000567179"/>
    </source>
</evidence>
<dbReference type="Proteomes" id="UP000567179">
    <property type="component" value="Unassembled WGS sequence"/>
</dbReference>
<sequence>MSHETLWLLPQSILFEEGSYYFEYCTNFPTVTGDELQWIYTYGYVVQTEDAFQWFRSPPVVPSLVPMYRLYQNATQTHLLTASDSLRQTFLTSAQPPWAYTTLHGSVEGIAGYVYTDGSCPGTVPLLWASNSVISDNYHTIDTSEYNSFVANGYTPNGPNAWVYPPCECLGIVE</sequence>
<accession>A0A8H5BGC9</accession>
<dbReference type="Pfam" id="PF18885">
    <property type="entry name" value="DUF5648"/>
    <property type="match status" value="1"/>
</dbReference>
<organism evidence="2 3">
    <name type="scientific">Psilocybe cf. subviscida</name>
    <dbReference type="NCBI Taxonomy" id="2480587"/>
    <lineage>
        <taxon>Eukaryota</taxon>
        <taxon>Fungi</taxon>
        <taxon>Dikarya</taxon>
        <taxon>Basidiomycota</taxon>
        <taxon>Agaricomycotina</taxon>
        <taxon>Agaricomycetes</taxon>
        <taxon>Agaricomycetidae</taxon>
        <taxon>Agaricales</taxon>
        <taxon>Agaricineae</taxon>
        <taxon>Strophariaceae</taxon>
        <taxon>Psilocybe</taxon>
    </lineage>
</organism>
<protein>
    <recommendedName>
        <fullName evidence="1">DUF5648 domain-containing protein</fullName>
    </recommendedName>
</protein>
<evidence type="ECO:0000313" key="2">
    <source>
        <dbReference type="EMBL" id="KAF5322847.1"/>
    </source>
</evidence>
<keyword evidence="3" id="KW-1185">Reference proteome</keyword>
<reference evidence="2 3" key="1">
    <citation type="journal article" date="2020" name="ISME J.">
        <title>Uncovering the hidden diversity of litter-decomposition mechanisms in mushroom-forming fungi.</title>
        <authorList>
            <person name="Floudas D."/>
            <person name="Bentzer J."/>
            <person name="Ahren D."/>
            <person name="Johansson T."/>
            <person name="Persson P."/>
            <person name="Tunlid A."/>
        </authorList>
    </citation>
    <scope>NUCLEOTIDE SEQUENCE [LARGE SCALE GENOMIC DNA]</scope>
    <source>
        <strain evidence="2 3">CBS 101986</strain>
    </source>
</reference>
<name>A0A8H5BGC9_9AGAR</name>
<dbReference type="AlphaFoldDB" id="A0A8H5BGC9"/>
<dbReference type="EMBL" id="JAACJJ010000028">
    <property type="protein sequence ID" value="KAF5322847.1"/>
    <property type="molecule type" value="Genomic_DNA"/>
</dbReference>
<dbReference type="OrthoDB" id="9971254at2759"/>